<feature type="compositionally biased region" description="Acidic residues" evidence="5">
    <location>
        <begin position="27"/>
        <end position="59"/>
    </location>
</feature>
<dbReference type="GO" id="GO:0043190">
    <property type="term" value="C:ATP-binding cassette (ABC) transporter complex"/>
    <property type="evidence" value="ECO:0007669"/>
    <property type="project" value="InterPro"/>
</dbReference>
<dbReference type="SUPFAM" id="SSF53850">
    <property type="entry name" value="Periplasmic binding protein-like II"/>
    <property type="match status" value="1"/>
</dbReference>
<organism evidence="8 9">
    <name type="scientific">Nesterenkonia alkaliphila</name>
    <dbReference type="NCBI Taxonomy" id="1463631"/>
    <lineage>
        <taxon>Bacteria</taxon>
        <taxon>Bacillati</taxon>
        <taxon>Actinomycetota</taxon>
        <taxon>Actinomycetes</taxon>
        <taxon>Micrococcales</taxon>
        <taxon>Micrococcaceae</taxon>
        <taxon>Nesterenkonia</taxon>
    </lineage>
</organism>
<keyword evidence="9" id="KW-1185">Reference proteome</keyword>
<evidence type="ECO:0000256" key="5">
    <source>
        <dbReference type="SAM" id="MobiDB-lite"/>
    </source>
</evidence>
<dbReference type="Proteomes" id="UP000460157">
    <property type="component" value="Unassembled WGS sequence"/>
</dbReference>
<feature type="chain" id="PRO_5038525579" evidence="6">
    <location>
        <begin position="26"/>
        <end position="325"/>
    </location>
</feature>
<keyword evidence="4" id="KW-0472">Membrane</keyword>
<keyword evidence="3" id="KW-1003">Cell membrane</keyword>
<comment type="caution">
    <text evidence="8">The sequence shown here is derived from an EMBL/GenBank/DDBJ whole genome shotgun (WGS) entry which is preliminary data.</text>
</comment>
<feature type="region of interest" description="Disordered" evidence="5">
    <location>
        <begin position="24"/>
        <end position="66"/>
    </location>
</feature>
<evidence type="ECO:0000256" key="2">
    <source>
        <dbReference type="ARBA" id="ARBA00022448"/>
    </source>
</evidence>
<dbReference type="Gene3D" id="3.40.190.100">
    <property type="entry name" value="Glycine betaine-binding periplasmic protein, domain 2"/>
    <property type="match status" value="1"/>
</dbReference>
<dbReference type="InterPro" id="IPR007210">
    <property type="entry name" value="ABC_Gly_betaine_transp_sub-bd"/>
</dbReference>
<dbReference type="GO" id="GO:0015871">
    <property type="term" value="P:choline transport"/>
    <property type="evidence" value="ECO:0007669"/>
    <property type="project" value="TreeGrafter"/>
</dbReference>
<dbReference type="PROSITE" id="PS51257">
    <property type="entry name" value="PROKAR_LIPOPROTEIN"/>
    <property type="match status" value="1"/>
</dbReference>
<dbReference type="AlphaFoldDB" id="A0A7K1UHL8"/>
<evidence type="ECO:0000256" key="6">
    <source>
        <dbReference type="SAM" id="SignalP"/>
    </source>
</evidence>
<accession>A0A7K1UHL8</accession>
<dbReference type="EMBL" id="WRPM01000038">
    <property type="protein sequence ID" value="MVT25882.1"/>
    <property type="molecule type" value="Genomic_DNA"/>
</dbReference>
<dbReference type="PANTHER" id="PTHR47737:SF1">
    <property type="entry name" value="GLYCINE BETAINE_PROLINE BETAINE TRANSPORT SYSTEM PERMEASE PROTEIN PROW"/>
    <property type="match status" value="1"/>
</dbReference>
<comment type="subcellular location">
    <subcellularLocation>
        <location evidence="1">Cell membrane</location>
    </subcellularLocation>
</comment>
<proteinExistence type="predicted"/>
<sequence>MKPSSTFLKSAAVLSVLGLSLAACGDDNGENGEEPDDADVEDTDTGDDAVDEEEDDDAAEAAGDGGTITLGYIEGWTDGSSLTFLWQHILEEQGYEVEVMALGDAAPVYQGLADGDIDVYPSAWLPVTHEAYLDQHGDNLEDLGAYYEGAVLTLAVPEYTDIDSIPELLDDPEAFDNRVVGIEAGAGHMAVTGDTVFPGYGLDEEFDLVESSTAAMLAELDNAISAEEDIVVTLWRPFWAYGSWDMKDLEDPEGLLGEEETLNLVANAEFSSEFPEVAEWMSSFELTDDQYAELEDLVVNEYDDGPEGAVEWAENNQDVIDELIG</sequence>
<evidence type="ECO:0000313" key="9">
    <source>
        <dbReference type="Proteomes" id="UP000460157"/>
    </source>
</evidence>
<evidence type="ECO:0000256" key="1">
    <source>
        <dbReference type="ARBA" id="ARBA00004236"/>
    </source>
</evidence>
<name>A0A7K1UHL8_9MICC</name>
<keyword evidence="2" id="KW-0813">Transport</keyword>
<dbReference type="GO" id="GO:0005275">
    <property type="term" value="F:amine transmembrane transporter activity"/>
    <property type="evidence" value="ECO:0007669"/>
    <property type="project" value="TreeGrafter"/>
</dbReference>
<feature type="signal peptide" evidence="6">
    <location>
        <begin position="1"/>
        <end position="25"/>
    </location>
</feature>
<dbReference type="CDD" id="cd13639">
    <property type="entry name" value="PBP2_OpuAC_like"/>
    <property type="match status" value="1"/>
</dbReference>
<reference evidence="8 9" key="1">
    <citation type="submission" date="2019-12" db="EMBL/GenBank/DDBJ databases">
        <title>Nesterenkonia muleiensis sp. nov., a novel actinobacterium isolated from sap of Populus euphratica.</title>
        <authorList>
            <person name="Wang R."/>
        </authorList>
    </citation>
    <scope>NUCLEOTIDE SEQUENCE [LARGE SCALE GENOMIC DNA]</scope>
    <source>
        <strain evidence="8 9">F10</strain>
    </source>
</reference>
<dbReference type="RefSeq" id="WP_157322271.1">
    <property type="nucleotide sequence ID" value="NZ_BMFX01000001.1"/>
</dbReference>
<dbReference type="GO" id="GO:0015226">
    <property type="term" value="F:carnitine transmembrane transporter activity"/>
    <property type="evidence" value="ECO:0007669"/>
    <property type="project" value="TreeGrafter"/>
</dbReference>
<protein>
    <submittedName>
        <fullName evidence="8">Glycine/betaine ABC transporter substrate-binding protein</fullName>
    </submittedName>
</protein>
<gene>
    <name evidence="8" type="ORF">GNZ21_05835</name>
</gene>
<dbReference type="Pfam" id="PF04069">
    <property type="entry name" value="OpuAC"/>
    <property type="match status" value="1"/>
</dbReference>
<dbReference type="GO" id="GO:0031460">
    <property type="term" value="P:glycine betaine transport"/>
    <property type="evidence" value="ECO:0007669"/>
    <property type="project" value="TreeGrafter"/>
</dbReference>
<dbReference type="OrthoDB" id="9787902at2"/>
<evidence type="ECO:0000313" key="8">
    <source>
        <dbReference type="EMBL" id="MVT25882.1"/>
    </source>
</evidence>
<evidence type="ECO:0000259" key="7">
    <source>
        <dbReference type="Pfam" id="PF04069"/>
    </source>
</evidence>
<keyword evidence="6" id="KW-0732">Signal</keyword>
<evidence type="ECO:0000256" key="3">
    <source>
        <dbReference type="ARBA" id="ARBA00022475"/>
    </source>
</evidence>
<evidence type="ECO:0000256" key="4">
    <source>
        <dbReference type="ARBA" id="ARBA00023136"/>
    </source>
</evidence>
<dbReference type="Gene3D" id="3.10.105.10">
    <property type="entry name" value="Dipeptide-binding Protein, Domain 3"/>
    <property type="match status" value="2"/>
</dbReference>
<dbReference type="PANTHER" id="PTHR47737">
    <property type="entry name" value="GLYCINE BETAINE/PROLINE BETAINE TRANSPORT SYSTEM PERMEASE PROTEIN PROW"/>
    <property type="match status" value="1"/>
</dbReference>
<feature type="domain" description="ABC-type glycine betaine transport system substrate-binding" evidence="7">
    <location>
        <begin position="67"/>
        <end position="314"/>
    </location>
</feature>